<feature type="compositionally biased region" description="Low complexity" evidence="1">
    <location>
        <begin position="844"/>
        <end position="858"/>
    </location>
</feature>
<keyword evidence="4" id="KW-1185">Reference proteome</keyword>
<feature type="region of interest" description="Disordered" evidence="1">
    <location>
        <begin position="1"/>
        <end position="30"/>
    </location>
</feature>
<sequence>MAQLRAPLPLAHDHPLSPPLDAPTSPILPDLRDELLSQRTNTGALSQQLEETQASLREGREELRALEKLASEKGASEGEVERAKVRARTALREGEEQGAGQTEGAKKGEEWRIDLPVRGEDEAIAVPAKVEVDLDLDDLTEAISSNAFDLGLSSPRPSDLGDASSIRSHAVSLPIASTQSADDRSDTASIASTSAVANPALSTSLPPNALARKPVRARHASLSARFVGYIAGGSSSSASTHAPPSAHPTSSGPPASPASSSFPTSSVPDNSPVKRRPGRSGSIRSLSSVASGASADKKSYGEWLGWKGWGRPATPSIREAEGGAIADEGGNPQEAEGDSVPAAGARTEPEEAPLSGPSSAAADSAGAAVAFGTEDGEQPAASSGSADPSQSASSSRRTSLAAPSLLATPSAESNQTSLDSPYTAEPTSPDRGKALSPNRRHSTTSSPSGPPDSPTLSRSRSPQPPPTLFPSVQHAAATAVLSTPLTTSTISAPTVPSPNRLGASSSPASPARSPSSRSIPLVSESSEDASSLHAATNEDVNSSKVRRSSGAGPHTTFIPGVPLYSAPAEMAGTFATDSGYAATARDTLSRALGLTPGALSPSASAASTSSPLNEPDLTIFPRLPSLSLSRYAMTAQPTLSTPPTHVSLSASTSSIASGAGAAHPSPLVPHMATLSGSSASASKGPQTMELDTISGEAAPPSLALLKPSFQSAAAAGADGASAGADDADGPMIDRYGFIYDVHTGMELLKESRRRKGEKVQSGADGRRGERIKGDEEKEPPTVEAVLSSPQTELEVHPQLDALREAIGLTPTSETGNALSPPATPALDSPTPPARPAQLVRDLSSTKSTSRSSSPAGSTGPQSMRALLVQLRTMTDAVEKTQQDAWDAFIRRRQAKLTKLKHKQQHDLAAASGEDGGASSGATGKHERFERPKSSWALTTDDADADSLASGEDAWTSENLVGVAQMGTEKKGKKADWNDFKDLVRRGIPIVYRPKIWGECSSANEAREPGVYQELLAQPTSAAESQCLKQIDLDCHRTFPTNVFFAGNGPGVAKLRNVLVAYSRRNPKIGYCQGMNNLVATLLLTHPTEEDAFWVLVCIIENILPSDYYTSLLLVSRADQQVLQDLVARIMPKVAAHLEEHGVELSAITRVWDLFFIHGTIFVFRIAVAILKLHEADLLECDSAASLYALLGQLPAGLWNADRLLKVACEDLAPLVKDREVSTLRQKHVEALQEEMGLAEEGGEA</sequence>
<dbReference type="Gene3D" id="1.10.472.80">
    <property type="entry name" value="Ypt/Rab-GAP domain of gyp1p, domain 3"/>
    <property type="match status" value="2"/>
</dbReference>
<evidence type="ECO:0000313" key="3">
    <source>
        <dbReference type="EMBL" id="GJN87163.1"/>
    </source>
</evidence>
<feature type="compositionally biased region" description="Basic and acidic residues" evidence="1">
    <location>
        <begin position="764"/>
        <end position="780"/>
    </location>
</feature>
<dbReference type="PROSITE" id="PS50086">
    <property type="entry name" value="TBC_RABGAP"/>
    <property type="match status" value="1"/>
</dbReference>
<feature type="region of interest" description="Disordered" evidence="1">
    <location>
        <begin position="750"/>
        <end position="792"/>
    </location>
</feature>
<feature type="compositionally biased region" description="Low complexity" evidence="1">
    <location>
        <begin position="598"/>
        <end position="612"/>
    </location>
</feature>
<feature type="compositionally biased region" description="Polar residues" evidence="1">
    <location>
        <begin position="37"/>
        <end position="53"/>
    </location>
</feature>
<dbReference type="InterPro" id="IPR050302">
    <property type="entry name" value="Rab_GAP_TBC_domain"/>
</dbReference>
<feature type="region of interest" description="Disordered" evidence="1">
    <location>
        <begin position="488"/>
        <end position="560"/>
    </location>
</feature>
<dbReference type="InterPro" id="IPR000195">
    <property type="entry name" value="Rab-GAP-TBC_dom"/>
</dbReference>
<dbReference type="FunFam" id="1.10.8.270:FF:000026">
    <property type="entry name" value="TBC (Tre-2/Bub2/Cdc16) domain family"/>
    <property type="match status" value="1"/>
</dbReference>
<feature type="region of interest" description="Disordered" evidence="1">
    <location>
        <begin position="233"/>
        <end position="475"/>
    </location>
</feature>
<evidence type="ECO:0000259" key="2">
    <source>
        <dbReference type="PROSITE" id="PS50086"/>
    </source>
</evidence>
<dbReference type="GO" id="GO:0005096">
    <property type="term" value="F:GTPase activator activity"/>
    <property type="evidence" value="ECO:0007669"/>
    <property type="project" value="TreeGrafter"/>
</dbReference>
<evidence type="ECO:0000313" key="4">
    <source>
        <dbReference type="Proteomes" id="UP001342314"/>
    </source>
</evidence>
<feature type="compositionally biased region" description="Low complexity" evidence="1">
    <location>
        <begin position="352"/>
        <end position="372"/>
    </location>
</feature>
<feature type="region of interest" description="Disordered" evidence="1">
    <location>
        <begin position="657"/>
        <end position="688"/>
    </location>
</feature>
<dbReference type="Pfam" id="PF00566">
    <property type="entry name" value="RabGAP-TBC"/>
    <property type="match status" value="1"/>
</dbReference>
<name>A0AAV5GAQ1_9BASI</name>
<feature type="region of interest" description="Disordered" evidence="1">
    <location>
        <begin position="598"/>
        <end position="617"/>
    </location>
</feature>
<feature type="compositionally biased region" description="Basic and acidic residues" evidence="1">
    <location>
        <begin position="923"/>
        <end position="932"/>
    </location>
</feature>
<feature type="compositionally biased region" description="Polar residues" evidence="1">
    <location>
        <begin position="282"/>
        <end position="291"/>
    </location>
</feature>
<dbReference type="GO" id="GO:0031267">
    <property type="term" value="F:small GTPase binding"/>
    <property type="evidence" value="ECO:0007669"/>
    <property type="project" value="TreeGrafter"/>
</dbReference>
<organism evidence="3 4">
    <name type="scientific">Rhodotorula paludigena</name>
    <dbReference type="NCBI Taxonomy" id="86838"/>
    <lineage>
        <taxon>Eukaryota</taxon>
        <taxon>Fungi</taxon>
        <taxon>Dikarya</taxon>
        <taxon>Basidiomycota</taxon>
        <taxon>Pucciniomycotina</taxon>
        <taxon>Microbotryomycetes</taxon>
        <taxon>Sporidiobolales</taxon>
        <taxon>Sporidiobolaceae</taxon>
        <taxon>Rhodotorula</taxon>
    </lineage>
</organism>
<feature type="compositionally biased region" description="Low complexity" evidence="1">
    <location>
        <begin position="233"/>
        <end position="266"/>
    </location>
</feature>
<gene>
    <name evidence="3" type="ORF">Rhopal_000108-T1</name>
</gene>
<feature type="compositionally biased region" description="Low complexity" evidence="1">
    <location>
        <begin position="933"/>
        <end position="949"/>
    </location>
</feature>
<feature type="region of interest" description="Disordered" evidence="1">
    <location>
        <begin position="810"/>
        <end position="862"/>
    </location>
</feature>
<comment type="caution">
    <text evidence="3">The sequence shown here is derived from an EMBL/GenBank/DDBJ whole genome shotgun (WGS) entry which is preliminary data.</text>
</comment>
<evidence type="ECO:0000256" key="1">
    <source>
        <dbReference type="SAM" id="MobiDB-lite"/>
    </source>
</evidence>
<feature type="compositionally biased region" description="Low complexity" evidence="1">
    <location>
        <begin position="379"/>
        <end position="413"/>
    </location>
</feature>
<feature type="compositionally biased region" description="Polar residues" evidence="1">
    <location>
        <begin position="674"/>
        <end position="685"/>
    </location>
</feature>
<proteinExistence type="predicted"/>
<dbReference type="Gene3D" id="1.10.8.270">
    <property type="entry name" value="putative rabgap domain of human tbc1 domain family member 14 like domains"/>
    <property type="match status" value="1"/>
</dbReference>
<feature type="region of interest" description="Disordered" evidence="1">
    <location>
        <begin position="35"/>
        <end position="54"/>
    </location>
</feature>
<dbReference type="PANTHER" id="PTHR47219">
    <property type="entry name" value="RAB GTPASE-ACTIVATING PROTEIN 1-LIKE"/>
    <property type="match status" value="1"/>
</dbReference>
<feature type="compositionally biased region" description="Low complexity" evidence="1">
    <location>
        <begin position="503"/>
        <end position="518"/>
    </location>
</feature>
<dbReference type="InterPro" id="IPR035969">
    <property type="entry name" value="Rab-GAP_TBC_sf"/>
</dbReference>
<dbReference type="PANTHER" id="PTHR47219:SF20">
    <property type="entry name" value="TBC1 DOMAIN FAMILY MEMBER 2B"/>
    <property type="match status" value="1"/>
</dbReference>
<dbReference type="Proteomes" id="UP001342314">
    <property type="component" value="Unassembled WGS sequence"/>
</dbReference>
<dbReference type="AlphaFoldDB" id="A0AAV5GAQ1"/>
<accession>A0AAV5GAQ1</accession>
<feature type="domain" description="Rab-GAP TBC" evidence="2">
    <location>
        <begin position="986"/>
        <end position="1177"/>
    </location>
</feature>
<feature type="region of interest" description="Disordered" evidence="1">
    <location>
        <begin position="89"/>
        <end position="109"/>
    </location>
</feature>
<reference evidence="3 4" key="1">
    <citation type="submission" date="2021-12" db="EMBL/GenBank/DDBJ databases">
        <title>High titer production of polyol ester of fatty acids by Rhodotorula paludigena BS15 towards product separation-free biomass refinery.</title>
        <authorList>
            <person name="Mano J."/>
            <person name="Ono H."/>
            <person name="Tanaka T."/>
            <person name="Naito K."/>
            <person name="Sushida H."/>
            <person name="Ike M."/>
            <person name="Tokuyasu K."/>
            <person name="Kitaoka M."/>
        </authorList>
    </citation>
    <scope>NUCLEOTIDE SEQUENCE [LARGE SCALE GENOMIC DNA]</scope>
    <source>
        <strain evidence="3 4">BS15</strain>
    </source>
</reference>
<dbReference type="SMART" id="SM00164">
    <property type="entry name" value="TBC"/>
    <property type="match status" value="1"/>
</dbReference>
<dbReference type="SUPFAM" id="SSF47923">
    <property type="entry name" value="Ypt/Rab-GAP domain of gyp1p"/>
    <property type="match status" value="2"/>
</dbReference>
<feature type="region of interest" description="Disordered" evidence="1">
    <location>
        <begin position="899"/>
        <end position="950"/>
    </location>
</feature>
<protein>
    <recommendedName>
        <fullName evidence="2">Rab-GAP TBC domain-containing protein</fullName>
    </recommendedName>
</protein>
<dbReference type="EMBL" id="BQKY01000001">
    <property type="protein sequence ID" value="GJN87163.1"/>
    <property type="molecule type" value="Genomic_DNA"/>
</dbReference>